<sequence length="123" mass="14443">MNNFRTRLTLDPNDFFPTQAGIFDDKASDKIRLKSPVDSPWGQVWKLVPLPEKGRSRGGLVYLKRLTFKLFPLEESEDSLNIELRRERWKGDIFDSLDPTIRCWCVFVEPPQNQLIYSISQIR</sequence>
<dbReference type="Proteomes" id="UP001525890">
    <property type="component" value="Unassembled WGS sequence"/>
</dbReference>
<reference evidence="1 2" key="1">
    <citation type="journal article" date="2022" name="Front. Microbiol.">
        <title>High genomic differentiation and limited gene flow indicate recent cryptic speciation within the genus Laspinema (cyanobacteria).</title>
        <authorList>
            <person name="Stanojkovic A."/>
            <person name="Skoupy S."/>
            <person name="Skaloud P."/>
            <person name="Dvorak P."/>
        </authorList>
    </citation>
    <scope>NUCLEOTIDE SEQUENCE [LARGE SCALE GENOMIC DNA]</scope>
    <source>
        <strain evidence="1 2">D2a</strain>
    </source>
</reference>
<organism evidence="1 2">
    <name type="scientific">Laspinema palackyanum D2a</name>
    <dbReference type="NCBI Taxonomy" id="2953684"/>
    <lineage>
        <taxon>Bacteria</taxon>
        <taxon>Bacillati</taxon>
        <taxon>Cyanobacteriota</taxon>
        <taxon>Cyanophyceae</taxon>
        <taxon>Oscillatoriophycideae</taxon>
        <taxon>Oscillatoriales</taxon>
        <taxon>Laspinemataceae</taxon>
        <taxon>Laspinema</taxon>
        <taxon>Laspinema palackyanum</taxon>
    </lineage>
</organism>
<comment type="caution">
    <text evidence="1">The sequence shown here is derived from an EMBL/GenBank/DDBJ whole genome shotgun (WGS) entry which is preliminary data.</text>
</comment>
<name>A0ABT2MK30_9CYAN</name>
<evidence type="ECO:0000313" key="1">
    <source>
        <dbReference type="EMBL" id="MCT7965095.1"/>
    </source>
</evidence>
<dbReference type="RefSeq" id="WP_368004815.1">
    <property type="nucleotide sequence ID" value="NZ_JAMXFF010000002.1"/>
</dbReference>
<gene>
    <name evidence="1" type="ORF">NG799_01950</name>
</gene>
<evidence type="ECO:0000313" key="2">
    <source>
        <dbReference type="Proteomes" id="UP001525890"/>
    </source>
</evidence>
<dbReference type="EMBL" id="JAMXFF010000002">
    <property type="protein sequence ID" value="MCT7965095.1"/>
    <property type="molecule type" value="Genomic_DNA"/>
</dbReference>
<protein>
    <submittedName>
        <fullName evidence="1">Uncharacterized protein</fullName>
    </submittedName>
</protein>
<proteinExistence type="predicted"/>
<accession>A0ABT2MK30</accession>
<keyword evidence="2" id="KW-1185">Reference proteome</keyword>